<protein>
    <submittedName>
        <fullName evidence="2">Uncharacterized protein</fullName>
    </submittedName>
</protein>
<dbReference type="OrthoDB" id="5561938at2759"/>
<evidence type="ECO:0000313" key="3">
    <source>
        <dbReference type="Proteomes" id="UP001140011"/>
    </source>
</evidence>
<organism evidence="2 3">
    <name type="scientific">Coemansia pectinata</name>
    <dbReference type="NCBI Taxonomy" id="1052879"/>
    <lineage>
        <taxon>Eukaryota</taxon>
        <taxon>Fungi</taxon>
        <taxon>Fungi incertae sedis</taxon>
        <taxon>Zoopagomycota</taxon>
        <taxon>Kickxellomycotina</taxon>
        <taxon>Kickxellomycetes</taxon>
        <taxon>Kickxellales</taxon>
        <taxon>Kickxellaceae</taxon>
        <taxon>Coemansia</taxon>
    </lineage>
</organism>
<accession>A0A9W8L8V1</accession>
<keyword evidence="3" id="KW-1185">Reference proteome</keyword>
<dbReference type="AlphaFoldDB" id="A0A9W8L8V1"/>
<gene>
    <name evidence="2" type="ORF">GGI19_006237</name>
</gene>
<reference evidence="2" key="1">
    <citation type="submission" date="2022-07" db="EMBL/GenBank/DDBJ databases">
        <title>Phylogenomic reconstructions and comparative analyses of Kickxellomycotina fungi.</title>
        <authorList>
            <person name="Reynolds N.K."/>
            <person name="Stajich J.E."/>
            <person name="Barry K."/>
            <person name="Grigoriev I.V."/>
            <person name="Crous P."/>
            <person name="Smith M.E."/>
        </authorList>
    </citation>
    <scope>NUCLEOTIDE SEQUENCE</scope>
    <source>
        <strain evidence="2">BCRC 34297</strain>
    </source>
</reference>
<evidence type="ECO:0000313" key="2">
    <source>
        <dbReference type="EMBL" id="KAJ2748150.1"/>
    </source>
</evidence>
<feature type="compositionally biased region" description="Low complexity" evidence="1">
    <location>
        <begin position="111"/>
        <end position="125"/>
    </location>
</feature>
<proteinExistence type="predicted"/>
<dbReference type="EMBL" id="JANBUH010001188">
    <property type="protein sequence ID" value="KAJ2748150.1"/>
    <property type="molecule type" value="Genomic_DNA"/>
</dbReference>
<evidence type="ECO:0000256" key="1">
    <source>
        <dbReference type="SAM" id="MobiDB-lite"/>
    </source>
</evidence>
<sequence length="151" mass="15841">MPKSNNNLPPMSLNSAASSSSLYSTSGGSFPAMPPSPATTSAPEHICFLPSASSMPLPGAQQKCLSPAAYSTRCSSRVNLEGSWLDLESDTECDSGATDSYSLMRMRRKSSGASSKGSSNGGRNALTANLKELTRRSSMHLRKLTAKMGSN</sequence>
<dbReference type="Proteomes" id="UP001140011">
    <property type="component" value="Unassembled WGS sequence"/>
</dbReference>
<name>A0A9W8L8V1_9FUNG</name>
<feature type="region of interest" description="Disordered" evidence="1">
    <location>
        <begin position="89"/>
        <end position="131"/>
    </location>
</feature>
<comment type="caution">
    <text evidence="2">The sequence shown here is derived from an EMBL/GenBank/DDBJ whole genome shotgun (WGS) entry which is preliminary data.</text>
</comment>
<feature type="compositionally biased region" description="Low complexity" evidence="1">
    <location>
        <begin position="1"/>
        <end position="31"/>
    </location>
</feature>
<feature type="region of interest" description="Disordered" evidence="1">
    <location>
        <begin position="1"/>
        <end position="44"/>
    </location>
</feature>